<dbReference type="PANTHER" id="PTHR43344">
    <property type="entry name" value="PHOSPHOSERINE PHOSPHATASE"/>
    <property type="match status" value="1"/>
</dbReference>
<dbReference type="FunFam" id="3.40.50.1000:FF:000025">
    <property type="entry name" value="HAD hydrolase, family IB"/>
    <property type="match status" value="1"/>
</dbReference>
<dbReference type="GO" id="GO:0046872">
    <property type="term" value="F:metal ion binding"/>
    <property type="evidence" value="ECO:0007669"/>
    <property type="project" value="UniProtKB-KW"/>
</dbReference>
<dbReference type="Gene3D" id="1.20.1440.100">
    <property type="entry name" value="SG protein - dephosphorylation function"/>
    <property type="match status" value="1"/>
</dbReference>
<dbReference type="SUPFAM" id="SSF56784">
    <property type="entry name" value="HAD-like"/>
    <property type="match status" value="1"/>
</dbReference>
<dbReference type="EC" id="3.1.3.3" evidence="4"/>
<reference evidence="4" key="1">
    <citation type="submission" date="2015-10" db="EMBL/GenBank/DDBJ databases">
        <authorList>
            <person name="Gilbert D.G."/>
        </authorList>
    </citation>
    <scope>NUCLEOTIDE SEQUENCE</scope>
</reference>
<accession>A0A161KC64</accession>
<dbReference type="NCBIfam" id="TIGR01488">
    <property type="entry name" value="HAD-SF-IB"/>
    <property type="match status" value="1"/>
</dbReference>
<evidence type="ECO:0000256" key="2">
    <source>
        <dbReference type="ARBA" id="ARBA00022801"/>
    </source>
</evidence>
<proteinExistence type="predicted"/>
<name>A0A161KC64_9ZZZZ</name>
<organism evidence="4">
    <name type="scientific">hydrothermal vent metagenome</name>
    <dbReference type="NCBI Taxonomy" id="652676"/>
    <lineage>
        <taxon>unclassified sequences</taxon>
        <taxon>metagenomes</taxon>
        <taxon>ecological metagenomes</taxon>
    </lineage>
</organism>
<keyword evidence="1" id="KW-0479">Metal-binding</keyword>
<dbReference type="EMBL" id="CZQC01000061">
    <property type="protein sequence ID" value="CUS42132.1"/>
    <property type="molecule type" value="Genomic_DNA"/>
</dbReference>
<dbReference type="Pfam" id="PF12710">
    <property type="entry name" value="HAD"/>
    <property type="match status" value="1"/>
</dbReference>
<dbReference type="InterPro" id="IPR006385">
    <property type="entry name" value="HAD_hydro_SerB1"/>
</dbReference>
<dbReference type="NCBIfam" id="TIGR01490">
    <property type="entry name" value="HAD-SF-IB-hyp1"/>
    <property type="match status" value="1"/>
</dbReference>
<dbReference type="PANTHER" id="PTHR43344:SF13">
    <property type="entry name" value="PHOSPHATASE RV3661-RELATED"/>
    <property type="match status" value="1"/>
</dbReference>
<dbReference type="Gene3D" id="3.40.50.1000">
    <property type="entry name" value="HAD superfamily/HAD-like"/>
    <property type="match status" value="1"/>
</dbReference>
<dbReference type="AlphaFoldDB" id="A0A161KC64"/>
<evidence type="ECO:0000313" key="4">
    <source>
        <dbReference type="EMBL" id="CUS42132.1"/>
    </source>
</evidence>
<gene>
    <name evidence="4" type="ORF">MGWOODY_Tha1414</name>
</gene>
<dbReference type="InterPro" id="IPR023214">
    <property type="entry name" value="HAD_sf"/>
</dbReference>
<protein>
    <submittedName>
        <fullName evidence="4">Phosphoserine phosphatase</fullName>
        <ecNumber evidence="4">3.1.3.3</ecNumber>
    </submittedName>
</protein>
<dbReference type="CDD" id="cd02612">
    <property type="entry name" value="HAD_PGPPase"/>
    <property type="match status" value="1"/>
</dbReference>
<keyword evidence="3" id="KW-0460">Magnesium</keyword>
<keyword evidence="2 4" id="KW-0378">Hydrolase</keyword>
<evidence type="ECO:0000256" key="3">
    <source>
        <dbReference type="ARBA" id="ARBA00022842"/>
    </source>
</evidence>
<evidence type="ECO:0000256" key="1">
    <source>
        <dbReference type="ARBA" id="ARBA00022723"/>
    </source>
</evidence>
<sequence>MALAIFDLDHTLLSGDSDHAWGQYLVDRGLVDPAIHQQRNDHFYEQYKSGSLDIHEYLEFAMRPLTQYDTEQMLAERERFLIERIDPLITQHARDLIEKHRAAGDVLLIITATNGFVTYPIAARLDIEHIIAPHPEVVDGRYTGKTVGIPSFQGGKVTRLNDWIAEHQHSLEGSYFYSDSHNDLPLLRIVDHPVAVDPDDTLKAAAEAAGWPIISLRVAE</sequence>
<dbReference type="InterPro" id="IPR050582">
    <property type="entry name" value="HAD-like_SerB"/>
</dbReference>
<dbReference type="GO" id="GO:0016787">
    <property type="term" value="F:hydrolase activity"/>
    <property type="evidence" value="ECO:0007669"/>
    <property type="project" value="UniProtKB-KW"/>
</dbReference>
<dbReference type="InterPro" id="IPR036412">
    <property type="entry name" value="HAD-like_sf"/>
</dbReference>